<dbReference type="Gene3D" id="3.80.10.10">
    <property type="entry name" value="Ribonuclease Inhibitor"/>
    <property type="match status" value="1"/>
</dbReference>
<dbReference type="Proteomes" id="UP000426265">
    <property type="component" value="Unassembled WGS sequence"/>
</dbReference>
<dbReference type="AlphaFoldDB" id="A0A654EQ58"/>
<reference evidence="2 3" key="1">
    <citation type="submission" date="2019-11" db="EMBL/GenBank/DDBJ databases">
        <authorList>
            <person name="Jiao W.-B."/>
            <person name="Schneeberger K."/>
        </authorList>
    </citation>
    <scope>NUCLEOTIDE SEQUENCE [LARGE SCALE GENOMIC DNA]</scope>
    <source>
        <strain evidence="3">cv. An-1</strain>
    </source>
</reference>
<dbReference type="EMBL" id="CACRSJ010000104">
    <property type="protein sequence ID" value="VYS51449.1"/>
    <property type="molecule type" value="Genomic_DNA"/>
</dbReference>
<gene>
    <name evidence="2" type="ORF">AN1_LOCUS6919</name>
</gene>
<evidence type="ECO:0000313" key="2">
    <source>
        <dbReference type="EMBL" id="VYS51449.1"/>
    </source>
</evidence>
<dbReference type="SUPFAM" id="SSF52047">
    <property type="entry name" value="RNI-like"/>
    <property type="match status" value="1"/>
</dbReference>
<dbReference type="InterPro" id="IPR055411">
    <property type="entry name" value="LRR_FXL15/At3g58940/PEG3-like"/>
</dbReference>
<dbReference type="ExpressionAtlas" id="A0A654EQ58">
    <property type="expression patterns" value="baseline and differential"/>
</dbReference>
<sequence>MEKSLETVPGLDLSGEDIEMYYQYVRFVDRFLRFNRNYQIEYFKLSYPGDGSSEREVDLLKRWIDTVIQLKVKDLDFFDYSWEWGFDNFQLPSTIYICESLVSLKLSTVTLPSVKSVSLPFLRVLKLGAVKFADHLDLETLISGCTALETLAIRFFDRVQVLQVSSQSLLSFTHVAPKLVFTHAVRKPLAEKDLSIVIDAPRLEYLKLSDHQTSSFIIKNPGSLVAVDIDINLSSGFDSRNMIRDFLVGISSVKNMTISSIILKIIYDYLRCEPLPPHSKSTEELGIKESSMFSGPQDFLPSLEYVEMKMPLKKGLLLEIRMLVGYFLEKATILKKLTLCLDDYRKRKESLIPRILAIPRISTSCEVVVL</sequence>
<dbReference type="InterPro" id="IPR050232">
    <property type="entry name" value="FBL13/AtMIF1-like"/>
</dbReference>
<dbReference type="Pfam" id="PF24758">
    <property type="entry name" value="LRR_At5g56370"/>
    <property type="match status" value="1"/>
</dbReference>
<evidence type="ECO:0000313" key="3">
    <source>
        <dbReference type="Proteomes" id="UP000426265"/>
    </source>
</evidence>
<dbReference type="PANTHER" id="PTHR31900">
    <property type="entry name" value="F-BOX/RNI SUPERFAMILY PROTEIN-RELATED"/>
    <property type="match status" value="1"/>
</dbReference>
<dbReference type="InterPro" id="IPR006566">
    <property type="entry name" value="FBD"/>
</dbReference>
<accession>A0A654EQ58</accession>
<evidence type="ECO:0000259" key="1">
    <source>
        <dbReference type="SMART" id="SM00579"/>
    </source>
</evidence>
<protein>
    <recommendedName>
        <fullName evidence="1">FBD domain-containing protein</fullName>
    </recommendedName>
</protein>
<dbReference type="SMART" id="SM00579">
    <property type="entry name" value="FBD"/>
    <property type="match status" value="1"/>
</dbReference>
<feature type="domain" description="FBD" evidence="1">
    <location>
        <begin position="297"/>
        <end position="370"/>
    </location>
</feature>
<organism evidence="2 3">
    <name type="scientific">Arabidopsis thaliana</name>
    <name type="common">Mouse-ear cress</name>
    <dbReference type="NCBI Taxonomy" id="3702"/>
    <lineage>
        <taxon>Eukaryota</taxon>
        <taxon>Viridiplantae</taxon>
        <taxon>Streptophyta</taxon>
        <taxon>Embryophyta</taxon>
        <taxon>Tracheophyta</taxon>
        <taxon>Spermatophyta</taxon>
        <taxon>Magnoliopsida</taxon>
        <taxon>eudicotyledons</taxon>
        <taxon>Gunneridae</taxon>
        <taxon>Pentapetalae</taxon>
        <taxon>rosids</taxon>
        <taxon>malvids</taxon>
        <taxon>Brassicales</taxon>
        <taxon>Brassicaceae</taxon>
        <taxon>Camelineae</taxon>
        <taxon>Arabidopsis</taxon>
    </lineage>
</organism>
<dbReference type="PANTHER" id="PTHR31900:SF33">
    <property type="entry name" value="PROTEIN WITH RNI-LIKE_FBD-LIKE DOMAIN"/>
    <property type="match status" value="1"/>
</dbReference>
<proteinExistence type="predicted"/>
<name>A0A654EQ58_ARATH</name>
<dbReference type="InterPro" id="IPR032675">
    <property type="entry name" value="LRR_dom_sf"/>
</dbReference>